<name>A0A2P5DB22_PARAD</name>
<comment type="caution">
    <text evidence="1">The sequence shown here is derived from an EMBL/GenBank/DDBJ whole genome shotgun (WGS) entry which is preliminary data.</text>
</comment>
<proteinExistence type="predicted"/>
<evidence type="ECO:0000313" key="1">
    <source>
        <dbReference type="EMBL" id="PON70481.1"/>
    </source>
</evidence>
<dbReference type="AlphaFoldDB" id="A0A2P5DB22"/>
<dbReference type="EMBL" id="JXTB01000050">
    <property type="protein sequence ID" value="PON70481.1"/>
    <property type="molecule type" value="Genomic_DNA"/>
</dbReference>
<sequence>MRVHVVVITRLSLAWPHNRERRPATLLHRSSGRLTGQSGPQVWRDSDSWFLGKRLRGNVREKRSTRERGYTT</sequence>
<keyword evidence="2" id="KW-1185">Reference proteome</keyword>
<dbReference type="Proteomes" id="UP000237105">
    <property type="component" value="Unassembled WGS sequence"/>
</dbReference>
<reference evidence="2" key="1">
    <citation type="submission" date="2016-06" db="EMBL/GenBank/DDBJ databases">
        <title>Parallel loss of symbiosis genes in relatives of nitrogen-fixing non-legume Parasponia.</title>
        <authorList>
            <person name="Van Velzen R."/>
            <person name="Holmer R."/>
            <person name="Bu F."/>
            <person name="Rutten L."/>
            <person name="Van Zeijl A."/>
            <person name="Liu W."/>
            <person name="Santuari L."/>
            <person name="Cao Q."/>
            <person name="Sharma T."/>
            <person name="Shen D."/>
            <person name="Roswanjaya Y."/>
            <person name="Wardhani T."/>
            <person name="Kalhor M.S."/>
            <person name="Jansen J."/>
            <person name="Van den Hoogen J."/>
            <person name="Gungor B."/>
            <person name="Hartog M."/>
            <person name="Hontelez J."/>
            <person name="Verver J."/>
            <person name="Yang W.-C."/>
            <person name="Schijlen E."/>
            <person name="Repin R."/>
            <person name="Schilthuizen M."/>
            <person name="Schranz E."/>
            <person name="Heidstra R."/>
            <person name="Miyata K."/>
            <person name="Fedorova E."/>
            <person name="Kohlen W."/>
            <person name="Bisseling T."/>
            <person name="Smit S."/>
            <person name="Geurts R."/>
        </authorList>
    </citation>
    <scope>NUCLEOTIDE SEQUENCE [LARGE SCALE GENOMIC DNA]</scope>
    <source>
        <strain evidence="2">cv. WU1-14</strain>
    </source>
</reference>
<evidence type="ECO:0000313" key="2">
    <source>
        <dbReference type="Proteomes" id="UP000237105"/>
    </source>
</evidence>
<protein>
    <submittedName>
        <fullName evidence="1">Uncharacterized protein</fullName>
    </submittedName>
</protein>
<dbReference type="OrthoDB" id="10529316at2759"/>
<gene>
    <name evidence="1" type="ORF">PanWU01x14_081500</name>
</gene>
<organism evidence="1 2">
    <name type="scientific">Parasponia andersonii</name>
    <name type="common">Sponia andersonii</name>
    <dbReference type="NCBI Taxonomy" id="3476"/>
    <lineage>
        <taxon>Eukaryota</taxon>
        <taxon>Viridiplantae</taxon>
        <taxon>Streptophyta</taxon>
        <taxon>Embryophyta</taxon>
        <taxon>Tracheophyta</taxon>
        <taxon>Spermatophyta</taxon>
        <taxon>Magnoliopsida</taxon>
        <taxon>eudicotyledons</taxon>
        <taxon>Gunneridae</taxon>
        <taxon>Pentapetalae</taxon>
        <taxon>rosids</taxon>
        <taxon>fabids</taxon>
        <taxon>Rosales</taxon>
        <taxon>Cannabaceae</taxon>
        <taxon>Parasponia</taxon>
    </lineage>
</organism>
<accession>A0A2P5DB22</accession>